<protein>
    <submittedName>
        <fullName evidence="2">Helix-turn-helix domain-containing protein</fullName>
    </submittedName>
</protein>
<gene>
    <name evidence="2" type="ORF">PQR62_05150</name>
</gene>
<dbReference type="InterPro" id="IPR036388">
    <property type="entry name" value="WH-like_DNA-bd_sf"/>
</dbReference>
<dbReference type="InterPro" id="IPR012318">
    <property type="entry name" value="HTH_CRP"/>
</dbReference>
<comment type="caution">
    <text evidence="2">The sequence shown here is derived from an EMBL/GenBank/DDBJ whole genome shotgun (WGS) entry which is preliminary data.</text>
</comment>
<dbReference type="SUPFAM" id="SSF46785">
    <property type="entry name" value="Winged helix' DNA-binding domain"/>
    <property type="match status" value="1"/>
</dbReference>
<dbReference type="Proteomes" id="UP001629246">
    <property type="component" value="Unassembled WGS sequence"/>
</dbReference>
<feature type="domain" description="HTH crp-type" evidence="1">
    <location>
        <begin position="22"/>
        <end position="88"/>
    </location>
</feature>
<dbReference type="Pfam" id="PF13545">
    <property type="entry name" value="HTH_Crp_2"/>
    <property type="match status" value="1"/>
</dbReference>
<evidence type="ECO:0000313" key="3">
    <source>
        <dbReference type="Proteomes" id="UP001629246"/>
    </source>
</evidence>
<reference evidence="2 3" key="1">
    <citation type="journal article" date="2024" name="Chem. Sci.">
        <title>Discovery of megapolipeptins by genome mining of a Burkholderiales bacteria collection.</title>
        <authorList>
            <person name="Paulo B.S."/>
            <person name="Recchia M.J.J."/>
            <person name="Lee S."/>
            <person name="Fergusson C.H."/>
            <person name="Romanowski S.B."/>
            <person name="Hernandez A."/>
            <person name="Krull N."/>
            <person name="Liu D.Y."/>
            <person name="Cavanagh H."/>
            <person name="Bos A."/>
            <person name="Gray C.A."/>
            <person name="Murphy B.T."/>
            <person name="Linington R.G."/>
            <person name="Eustaquio A.S."/>
        </authorList>
    </citation>
    <scope>NUCLEOTIDE SEQUENCE [LARGE SCALE GENOMIC DNA]</scope>
    <source>
        <strain evidence="2 3">RL21-008-BIB-A</strain>
    </source>
</reference>
<evidence type="ECO:0000259" key="1">
    <source>
        <dbReference type="Pfam" id="PF13545"/>
    </source>
</evidence>
<dbReference type="Gene3D" id="1.10.10.10">
    <property type="entry name" value="Winged helix-like DNA-binding domain superfamily/Winged helix DNA-binding domain"/>
    <property type="match status" value="1"/>
</dbReference>
<sequence>MVILIEQLYISSICIRFHTINERLAKWLLMNHDRLNSNAVDVTQEFISLMLGVRRVGITAAATSLREMGLIEYSRGRLTILDRKKLEAVACDCYAEELRIYKEIL</sequence>
<proteinExistence type="predicted"/>
<dbReference type="InterPro" id="IPR036390">
    <property type="entry name" value="WH_DNA-bd_sf"/>
</dbReference>
<dbReference type="EMBL" id="JAQQFM010000002">
    <property type="protein sequence ID" value="MFL9923638.1"/>
    <property type="molecule type" value="Genomic_DNA"/>
</dbReference>
<dbReference type="RefSeq" id="WP_408155470.1">
    <property type="nucleotide sequence ID" value="NZ_JAQQFM010000002.1"/>
</dbReference>
<name>A0ABW9A7A8_9BURK</name>
<evidence type="ECO:0000313" key="2">
    <source>
        <dbReference type="EMBL" id="MFL9923638.1"/>
    </source>
</evidence>
<keyword evidence="3" id="KW-1185">Reference proteome</keyword>
<organism evidence="2 3">
    <name type="scientific">Herbaspirillum lusitanum</name>
    <dbReference type="NCBI Taxonomy" id="213312"/>
    <lineage>
        <taxon>Bacteria</taxon>
        <taxon>Pseudomonadati</taxon>
        <taxon>Pseudomonadota</taxon>
        <taxon>Betaproteobacteria</taxon>
        <taxon>Burkholderiales</taxon>
        <taxon>Oxalobacteraceae</taxon>
        <taxon>Herbaspirillum</taxon>
    </lineage>
</organism>
<accession>A0ABW9A7A8</accession>